<sequence length="320" mass="37106">MSSNFLLIMKSRIDWIIWILITIVIIVAVELIILLFTKSLTVTFESLGGVAAAAALISTIYYYSKQVEEMSKQVEEMSKQIEEMKNQNKLLKREVEEVSKRADIHFDDDLLFNYFSHSVRVFLKVKNKENVSVTNAMCFIYIQDMWKLKDYMESNIYVNGDDKKMWEPLVNANDRFREVEGEPLSWNVWLNNNFGIESMQFRYLTIIPALGTGLAELMDIYLCEGNDGAEKFYILRVFSEYGPEQKPKVIFKLPIGGDVEIKIRVKATGDRVKNTAKGEVIIKPTDEGNDYQINFNSHTYRIGEFFTSENNKQRAERVKC</sequence>
<name>Q9C4X6_SACIS</name>
<geneLocation type="plasmid" evidence="3">
    <name>pING1</name>
</geneLocation>
<proteinExistence type="predicted"/>
<keyword evidence="1" id="KW-0175">Coiled coil</keyword>
<keyword evidence="2" id="KW-0812">Transmembrane</keyword>
<dbReference type="AlphaFoldDB" id="Q9C4X6"/>
<dbReference type="EMBL" id="AF233440">
    <property type="protein sequence ID" value="AAK06916.1"/>
    <property type="molecule type" value="Genomic_DNA"/>
</dbReference>
<protein>
    <submittedName>
        <fullName evidence="3">ORF320</fullName>
    </submittedName>
</protein>
<evidence type="ECO:0000256" key="2">
    <source>
        <dbReference type="SAM" id="Phobius"/>
    </source>
</evidence>
<keyword evidence="2" id="KW-1133">Transmembrane helix</keyword>
<keyword evidence="2" id="KW-0472">Membrane</keyword>
<reference evidence="3" key="1">
    <citation type="journal article" date="2000" name="J. Bacteriol.">
        <title>pING family of conjugative plasmids from the extremely thermophilic archaeon Sulfolobus islandicus: insights into recombination and conjugation in Crenarchaeota.</title>
        <authorList>
            <person name="Stedman K.M."/>
            <person name="She Q."/>
            <person name="Phan H."/>
            <person name="Holz I."/>
            <person name="Singh H."/>
            <person name="Prangishvili D."/>
            <person name="Garrett R."/>
            <person name="Zillig W."/>
        </authorList>
    </citation>
    <scope>NUCLEOTIDE SEQUENCE</scope>
    <source>
        <plasmid evidence="3">pING1</plasmid>
    </source>
</reference>
<keyword evidence="3" id="KW-0614">Plasmid</keyword>
<evidence type="ECO:0000313" key="3">
    <source>
        <dbReference type="EMBL" id="AAK06916.1"/>
    </source>
</evidence>
<feature type="transmembrane region" description="Helical" evidence="2">
    <location>
        <begin position="15"/>
        <end position="36"/>
    </location>
</feature>
<accession>Q9C4X6</accession>
<feature type="transmembrane region" description="Helical" evidence="2">
    <location>
        <begin position="42"/>
        <end position="63"/>
    </location>
</feature>
<organism evidence="3">
    <name type="scientific">Saccharolobus islandicus</name>
    <name type="common">Sulfolobus islandicus</name>
    <dbReference type="NCBI Taxonomy" id="43080"/>
    <lineage>
        <taxon>Archaea</taxon>
        <taxon>Thermoproteota</taxon>
        <taxon>Thermoprotei</taxon>
        <taxon>Sulfolobales</taxon>
        <taxon>Sulfolobaceae</taxon>
        <taxon>Saccharolobus</taxon>
    </lineage>
</organism>
<feature type="coiled-coil region" evidence="1">
    <location>
        <begin position="67"/>
        <end position="101"/>
    </location>
</feature>
<evidence type="ECO:0000256" key="1">
    <source>
        <dbReference type="SAM" id="Coils"/>
    </source>
</evidence>